<dbReference type="EMBL" id="BAABAT010000037">
    <property type="protein sequence ID" value="GAA4259791.1"/>
    <property type="molecule type" value="Genomic_DNA"/>
</dbReference>
<name>A0ABP8DMT4_9ACTN</name>
<keyword evidence="2" id="KW-1185">Reference proteome</keyword>
<protein>
    <submittedName>
        <fullName evidence="1">Uncharacterized protein</fullName>
    </submittedName>
</protein>
<evidence type="ECO:0000313" key="2">
    <source>
        <dbReference type="Proteomes" id="UP001500620"/>
    </source>
</evidence>
<reference evidence="2" key="1">
    <citation type="journal article" date="2019" name="Int. J. Syst. Evol. Microbiol.">
        <title>The Global Catalogue of Microorganisms (GCM) 10K type strain sequencing project: providing services to taxonomists for standard genome sequencing and annotation.</title>
        <authorList>
            <consortium name="The Broad Institute Genomics Platform"/>
            <consortium name="The Broad Institute Genome Sequencing Center for Infectious Disease"/>
            <person name="Wu L."/>
            <person name="Ma J."/>
        </authorList>
    </citation>
    <scope>NUCLEOTIDE SEQUENCE [LARGE SCALE GENOMIC DNA]</scope>
    <source>
        <strain evidence="2">JCM 17441</strain>
    </source>
</reference>
<dbReference type="RefSeq" id="WP_345136692.1">
    <property type="nucleotide sequence ID" value="NZ_BAABAT010000037.1"/>
</dbReference>
<accession>A0ABP8DMT4</accession>
<dbReference type="Proteomes" id="UP001500620">
    <property type="component" value="Unassembled WGS sequence"/>
</dbReference>
<comment type="caution">
    <text evidence="1">The sequence shown here is derived from an EMBL/GenBank/DDBJ whole genome shotgun (WGS) entry which is preliminary data.</text>
</comment>
<evidence type="ECO:0000313" key="1">
    <source>
        <dbReference type="EMBL" id="GAA4259791.1"/>
    </source>
</evidence>
<organism evidence="1 2">
    <name type="scientific">Dactylosporangium darangshiense</name>
    <dbReference type="NCBI Taxonomy" id="579108"/>
    <lineage>
        <taxon>Bacteria</taxon>
        <taxon>Bacillati</taxon>
        <taxon>Actinomycetota</taxon>
        <taxon>Actinomycetes</taxon>
        <taxon>Micromonosporales</taxon>
        <taxon>Micromonosporaceae</taxon>
        <taxon>Dactylosporangium</taxon>
    </lineage>
</organism>
<proteinExistence type="predicted"/>
<sequence length="239" mass="25739">MAGNLQALPLASMPHVNEDPFRPGSRPLVSTEPDMPPGVHAMLRVHGIACNDAGLAVLEAESQFARAADALDRHSADANPATVTGWVNDELHAAHLEHLERLIAIYARTAAQYATLAVEIASAVADGRPHPGQAELAPLPSDVLSLAELHVPRLQIPPSAVRRRWLHRLPDINAELSTAHEHALTAMRHAESTPVAFNDLRQHSEYSAPYLLEADVPATLHEYASQCALAVSIMYASGE</sequence>
<gene>
    <name evidence="1" type="ORF">GCM10022255_085840</name>
</gene>